<evidence type="ECO:0000256" key="1">
    <source>
        <dbReference type="SAM" id="Coils"/>
    </source>
</evidence>
<dbReference type="SUPFAM" id="SSF56112">
    <property type="entry name" value="Protein kinase-like (PK-like)"/>
    <property type="match status" value="1"/>
</dbReference>
<dbReference type="Proteomes" id="UP000231019">
    <property type="component" value="Unassembled WGS sequence"/>
</dbReference>
<organism evidence="3 4">
    <name type="scientific">bacterium (Candidatus Blackallbacteria) CG17_big_fil_post_rev_8_21_14_2_50_48_46</name>
    <dbReference type="NCBI Taxonomy" id="2014261"/>
    <lineage>
        <taxon>Bacteria</taxon>
        <taxon>Candidatus Blackallbacteria</taxon>
    </lineage>
</organism>
<reference evidence="3 4" key="1">
    <citation type="submission" date="2017-09" db="EMBL/GenBank/DDBJ databases">
        <title>Depth-based differentiation of microbial function through sediment-hosted aquifers and enrichment of novel symbionts in the deep terrestrial subsurface.</title>
        <authorList>
            <person name="Probst A.J."/>
            <person name="Ladd B."/>
            <person name="Jarett J.K."/>
            <person name="Geller-Mcgrath D.E."/>
            <person name="Sieber C.M."/>
            <person name="Emerson J.B."/>
            <person name="Anantharaman K."/>
            <person name="Thomas B.C."/>
            <person name="Malmstrom R."/>
            <person name="Stieglmeier M."/>
            <person name="Klingl A."/>
            <person name="Woyke T."/>
            <person name="Ryan C.M."/>
            <person name="Banfield J.F."/>
        </authorList>
    </citation>
    <scope>NUCLEOTIDE SEQUENCE [LARGE SCALE GENOMIC DNA]</scope>
    <source>
        <strain evidence="3">CG17_big_fil_post_rev_8_21_14_2_50_48_46</strain>
    </source>
</reference>
<dbReference type="AlphaFoldDB" id="A0A2M7FWV7"/>
<dbReference type="InterPro" id="IPR025111">
    <property type="entry name" value="DUF4032"/>
</dbReference>
<comment type="caution">
    <text evidence="3">The sequence shown here is derived from an EMBL/GenBank/DDBJ whole genome shotgun (WGS) entry which is preliminary data.</text>
</comment>
<keyword evidence="1" id="KW-0175">Coiled coil</keyword>
<evidence type="ECO:0000259" key="2">
    <source>
        <dbReference type="Pfam" id="PF13224"/>
    </source>
</evidence>
<gene>
    <name evidence="3" type="ORF">COW36_24020</name>
</gene>
<sequence>MLTATVTFISSLRPGHPDFLDLPWDQPLEKWVGLCPRLEDLPVGLSRHPVVFVSYPEGLYALKELPEQLAEKEYNLLRQIEEKHLPVVQPVGQVILAKRSVLITRYLDHSLPYRSLFLRQSLKGYRNSLLDAIASLLVQLHLAGVYWGDCSLSNALFRRDAGALQAYLVDAETSEIHETLSDSLRSYELDVMEENISGSLADLAAMGALPEDYPIFETGAYIRERYEHLWKEINREEIVRKEETYRIQERIRALNTLGFSVDEVVLQPASDGERLRMRAQVTDRSFHKEMLHALTGLEAEEQQARKMMNEIQELRAHLVNQNNRSTPVSVAAYKWLNETYQTVLDTIKSKQMQADPLELYCQVLEHKWYLSEQAAQDVGHQKALEDYLTHILPSSTELSPPLENEKD</sequence>
<name>A0A2M7FWV7_9BACT</name>
<feature type="domain" description="DUF4032" evidence="2">
    <location>
        <begin position="229"/>
        <end position="392"/>
    </location>
</feature>
<protein>
    <submittedName>
        <fullName evidence="3">DUF4032 domain-containing protein</fullName>
    </submittedName>
</protein>
<dbReference type="Pfam" id="PF06293">
    <property type="entry name" value="Kdo"/>
    <property type="match status" value="1"/>
</dbReference>
<accession>A0A2M7FWV7</accession>
<proteinExistence type="predicted"/>
<dbReference type="Pfam" id="PF13224">
    <property type="entry name" value="DUF4032"/>
    <property type="match status" value="1"/>
</dbReference>
<evidence type="ECO:0000313" key="4">
    <source>
        <dbReference type="Proteomes" id="UP000231019"/>
    </source>
</evidence>
<dbReference type="InterPro" id="IPR011009">
    <property type="entry name" value="Kinase-like_dom_sf"/>
</dbReference>
<dbReference type="EMBL" id="PFFQ01000066">
    <property type="protein sequence ID" value="PIW13738.1"/>
    <property type="molecule type" value="Genomic_DNA"/>
</dbReference>
<evidence type="ECO:0000313" key="3">
    <source>
        <dbReference type="EMBL" id="PIW13738.1"/>
    </source>
</evidence>
<feature type="coiled-coil region" evidence="1">
    <location>
        <begin position="294"/>
        <end position="324"/>
    </location>
</feature>